<evidence type="ECO:0000313" key="2">
    <source>
        <dbReference type="Proteomes" id="UP000036520"/>
    </source>
</evidence>
<dbReference type="RefSeq" id="WP_048641868.1">
    <property type="nucleotide sequence ID" value="NZ_CP012040.1"/>
</dbReference>
<dbReference type="Proteomes" id="UP000036520">
    <property type="component" value="Chromosome"/>
</dbReference>
<dbReference type="KEGG" id="camu:CA2015_2123"/>
<reference evidence="1 2" key="1">
    <citation type="submission" date="2015-07" db="EMBL/GenBank/DDBJ databases">
        <authorList>
            <person name="Kim K.M."/>
        </authorList>
    </citation>
    <scope>NUCLEOTIDE SEQUENCE [LARGE SCALE GENOMIC DNA]</scope>
    <source>
        <strain evidence="1 2">KCTC 12363</strain>
    </source>
</reference>
<gene>
    <name evidence="1" type="ORF">CA2015_2123</name>
</gene>
<dbReference type="EMBL" id="CP012040">
    <property type="protein sequence ID" value="AKP51545.1"/>
    <property type="molecule type" value="Genomic_DNA"/>
</dbReference>
<sequence length="110" mass="13379">MKKISKLLAFIVASLFSNNIELNAKDSRVNSEHEIDIRILNIREAIKEDLKDKEATKSKIDFPTFTLNSNWINWGNWGNWNNWNNWVKWNDWRNWNNWNDFSNWQKFSNF</sequence>
<accession>A0A0H4PEM3</accession>
<dbReference type="AlphaFoldDB" id="A0A0H4PEM3"/>
<keyword evidence="2" id="KW-1185">Reference proteome</keyword>
<organism evidence="1 2">
    <name type="scientific">Cyclobacterium amurskyense</name>
    <dbReference type="NCBI Taxonomy" id="320787"/>
    <lineage>
        <taxon>Bacteria</taxon>
        <taxon>Pseudomonadati</taxon>
        <taxon>Bacteroidota</taxon>
        <taxon>Cytophagia</taxon>
        <taxon>Cytophagales</taxon>
        <taxon>Cyclobacteriaceae</taxon>
        <taxon>Cyclobacterium</taxon>
    </lineage>
</organism>
<evidence type="ECO:0000313" key="1">
    <source>
        <dbReference type="EMBL" id="AKP51545.1"/>
    </source>
</evidence>
<name>A0A0H4PEM3_9BACT</name>
<proteinExistence type="predicted"/>
<dbReference type="STRING" id="320787.CA2015_2123"/>
<protein>
    <submittedName>
        <fullName evidence="1">Uncharacterized protein</fullName>
    </submittedName>
</protein>